<dbReference type="InterPro" id="IPR051928">
    <property type="entry name" value="NorD/CobT"/>
</dbReference>
<evidence type="ECO:0000256" key="1">
    <source>
        <dbReference type="SAM" id="MobiDB-lite"/>
    </source>
</evidence>
<dbReference type="Pfam" id="PF00092">
    <property type="entry name" value="VWA"/>
    <property type="match status" value="1"/>
</dbReference>
<dbReference type="PANTHER" id="PTHR41248:SF1">
    <property type="entry name" value="NORD PROTEIN"/>
    <property type="match status" value="1"/>
</dbReference>
<proteinExistence type="predicted"/>
<dbReference type="InterPro" id="IPR036465">
    <property type="entry name" value="vWFA_dom_sf"/>
</dbReference>
<accession>A0A120G8T3</accession>
<dbReference type="SUPFAM" id="SSF53300">
    <property type="entry name" value="vWA-like"/>
    <property type="match status" value="1"/>
</dbReference>
<dbReference type="CDD" id="cd01454">
    <property type="entry name" value="vWA_norD_type"/>
    <property type="match status" value="1"/>
</dbReference>
<evidence type="ECO:0000313" key="4">
    <source>
        <dbReference type="Proteomes" id="UP000061348"/>
    </source>
</evidence>
<feature type="compositionally biased region" description="Basic and acidic residues" evidence="1">
    <location>
        <begin position="246"/>
        <end position="260"/>
    </location>
</feature>
<evidence type="ECO:0000313" key="3">
    <source>
        <dbReference type="EMBL" id="KWV89336.1"/>
    </source>
</evidence>
<sequence length="604" mass="65138">MSNQSLVGTLPIYAQHLAELTGVKVHVEGIQAKTDGKNVFVPFTEDDLPLSFGYIAHECSHVRNTDMGCFRDSSPTPFRKNLLNILEDIRIERLSMDQYPGTESDIRYLNRKVLLEPFRPEQVDDCPALHVIHNGILYGGYWLLQEPQLEVPAKAYLARMETLLGADLTDQILTLVKNTLTCESTTDVLALVDAIIDLLPSQEDEQEDEQPQPEQGSEGAPQDSQESGGGDQQQEQKQDGGAGAGDEGKEEGQPESKQETSDGGQSGSEPQDQSQPSSGSNAGDDGQETSQSSNGSGKPSPEASNLREQAKDATEADLKGLISEVGDKAGELLGRKAVRDGNPLRPFSLDGRGRNRSDQASVRRVQLGIEQSAGLRQCLNGLLQAQVDCRVRLKRQGKRIDTGRIAMMKGGETRVFRSKSRAERQSASIQILLDKSGSMKSAMDQAEAAVYAVLSALEGLPLVTTGAMSFPNKANDGVERCALIKSPKERLIRAVSEGGFGAMSEGGTPLAQALWPAAVEVLRAKGEKKILFVITDGEPNAGTTHAAKEFIQRCEVSGIEVIGLGFGSANEHILKALFSQYRAVGEVANLKNSLFELVREALAA</sequence>
<dbReference type="Proteomes" id="UP000061348">
    <property type="component" value="Unassembled WGS sequence"/>
</dbReference>
<reference evidence="3 4" key="1">
    <citation type="submission" date="2015-05" db="EMBL/GenBank/DDBJ databases">
        <title>A genomic and transcriptomic approach to investigate the blue pigment phenotype in Pseudomonas fluorescens.</title>
        <authorList>
            <person name="Andreani N.A."/>
            <person name="Cardazzo B."/>
        </authorList>
    </citation>
    <scope>NUCLEOTIDE SEQUENCE [LARGE SCALE GENOMIC DNA]</scope>
    <source>
        <strain evidence="3 4">Ps_22</strain>
    </source>
</reference>
<evidence type="ECO:0000259" key="2">
    <source>
        <dbReference type="PROSITE" id="PS50234"/>
    </source>
</evidence>
<feature type="region of interest" description="Disordered" evidence="1">
    <location>
        <begin position="334"/>
        <end position="359"/>
    </location>
</feature>
<organism evidence="3 4">
    <name type="scientific">Pseudomonas fluorescens</name>
    <dbReference type="NCBI Taxonomy" id="294"/>
    <lineage>
        <taxon>Bacteria</taxon>
        <taxon>Pseudomonadati</taxon>
        <taxon>Pseudomonadota</taxon>
        <taxon>Gammaproteobacteria</taxon>
        <taxon>Pseudomonadales</taxon>
        <taxon>Pseudomonadaceae</taxon>
        <taxon>Pseudomonas</taxon>
    </lineage>
</organism>
<protein>
    <submittedName>
        <fullName evidence="3">von Willebrand factor type A domain protein</fullName>
    </submittedName>
</protein>
<dbReference type="SMART" id="SM00327">
    <property type="entry name" value="VWA"/>
    <property type="match status" value="1"/>
</dbReference>
<dbReference type="PATRIC" id="fig|294.194.peg.1120"/>
<dbReference type="Gene3D" id="3.40.50.410">
    <property type="entry name" value="von Willebrand factor, type A domain"/>
    <property type="match status" value="1"/>
</dbReference>
<gene>
    <name evidence="3" type="ORF">PFLmoz3_00972</name>
</gene>
<dbReference type="AlphaFoldDB" id="A0A120G8T3"/>
<feature type="region of interest" description="Disordered" evidence="1">
    <location>
        <begin position="202"/>
        <end position="314"/>
    </location>
</feature>
<dbReference type="EMBL" id="LCYA01000048">
    <property type="protein sequence ID" value="KWV89336.1"/>
    <property type="molecule type" value="Genomic_DNA"/>
</dbReference>
<dbReference type="RefSeq" id="WP_023049101.1">
    <property type="nucleotide sequence ID" value="NZ_LCYA01000048.1"/>
</dbReference>
<feature type="compositionally biased region" description="Polar residues" evidence="1">
    <location>
        <begin position="288"/>
        <end position="307"/>
    </location>
</feature>
<dbReference type="PROSITE" id="PS50234">
    <property type="entry name" value="VWFA"/>
    <property type="match status" value="1"/>
</dbReference>
<feature type="compositionally biased region" description="Low complexity" evidence="1">
    <location>
        <begin position="212"/>
        <end position="226"/>
    </location>
</feature>
<feature type="compositionally biased region" description="Polar residues" evidence="1">
    <location>
        <begin position="261"/>
        <end position="281"/>
    </location>
</feature>
<comment type="caution">
    <text evidence="3">The sequence shown here is derived from an EMBL/GenBank/DDBJ whole genome shotgun (WGS) entry which is preliminary data.</text>
</comment>
<feature type="compositionally biased region" description="Acidic residues" evidence="1">
    <location>
        <begin position="202"/>
        <end position="211"/>
    </location>
</feature>
<dbReference type="InterPro" id="IPR002035">
    <property type="entry name" value="VWF_A"/>
</dbReference>
<dbReference type="PANTHER" id="PTHR41248">
    <property type="entry name" value="NORD PROTEIN"/>
    <property type="match status" value="1"/>
</dbReference>
<name>A0A120G8T3_PSEFL</name>
<feature type="domain" description="VWFA" evidence="2">
    <location>
        <begin position="428"/>
        <end position="602"/>
    </location>
</feature>